<organism evidence="3 4">
    <name type="scientific">Larkinella humicola</name>
    <dbReference type="NCBI Taxonomy" id="2607654"/>
    <lineage>
        <taxon>Bacteria</taxon>
        <taxon>Pseudomonadati</taxon>
        <taxon>Bacteroidota</taxon>
        <taxon>Cytophagia</taxon>
        <taxon>Cytophagales</taxon>
        <taxon>Spirosomataceae</taxon>
        <taxon>Larkinella</taxon>
    </lineage>
</organism>
<evidence type="ECO:0000256" key="1">
    <source>
        <dbReference type="SAM" id="MobiDB-lite"/>
    </source>
</evidence>
<gene>
    <name evidence="3" type="ORF">F0P93_11030</name>
</gene>
<protein>
    <recommendedName>
        <fullName evidence="5">Thrombospondin type 3 repeat-containing protein</fullName>
    </recommendedName>
</protein>
<keyword evidence="2" id="KW-0472">Membrane</keyword>
<feature type="compositionally biased region" description="Polar residues" evidence="1">
    <location>
        <begin position="887"/>
        <end position="898"/>
    </location>
</feature>
<feature type="compositionally biased region" description="Polar residues" evidence="1">
    <location>
        <begin position="715"/>
        <end position="729"/>
    </location>
</feature>
<feature type="compositionally biased region" description="Acidic residues" evidence="1">
    <location>
        <begin position="588"/>
        <end position="604"/>
    </location>
</feature>
<dbReference type="PANTHER" id="PTHR10199:SF119">
    <property type="entry name" value="RE20510P"/>
    <property type="match status" value="1"/>
</dbReference>
<dbReference type="InterPro" id="IPR028974">
    <property type="entry name" value="TSP_type-3_rpt"/>
</dbReference>
<feature type="region of interest" description="Disordered" evidence="1">
    <location>
        <begin position="983"/>
        <end position="1045"/>
    </location>
</feature>
<dbReference type="RefSeq" id="WP_150876389.1">
    <property type="nucleotide sequence ID" value="NZ_VTWS01000002.1"/>
</dbReference>
<keyword evidence="2" id="KW-0812">Transmembrane</keyword>
<accession>A0A5N1JIW3</accession>
<dbReference type="AlphaFoldDB" id="A0A5N1JIW3"/>
<dbReference type="SUPFAM" id="SSF103647">
    <property type="entry name" value="TSP type-3 repeat"/>
    <property type="match status" value="4"/>
</dbReference>
<reference evidence="3 4" key="1">
    <citation type="submission" date="2019-09" db="EMBL/GenBank/DDBJ databases">
        <title>Genome Sequence of Larkinella sp MA1.</title>
        <authorList>
            <person name="Srinivasan S."/>
        </authorList>
    </citation>
    <scope>NUCLEOTIDE SEQUENCE [LARGE SCALE GENOMIC DNA]</scope>
    <source>
        <strain evidence="3 4">MA1</strain>
    </source>
</reference>
<evidence type="ECO:0008006" key="5">
    <source>
        <dbReference type="Google" id="ProtNLM"/>
    </source>
</evidence>
<keyword evidence="4" id="KW-1185">Reference proteome</keyword>
<feature type="transmembrane region" description="Helical" evidence="2">
    <location>
        <begin position="20"/>
        <end position="40"/>
    </location>
</feature>
<dbReference type="GO" id="GO:0005509">
    <property type="term" value="F:calcium ion binding"/>
    <property type="evidence" value="ECO:0007669"/>
    <property type="project" value="InterPro"/>
</dbReference>
<evidence type="ECO:0000313" key="3">
    <source>
        <dbReference type="EMBL" id="KAA9355102.1"/>
    </source>
</evidence>
<name>A0A5N1JIW3_9BACT</name>
<proteinExistence type="predicted"/>
<dbReference type="Gene3D" id="4.10.1080.10">
    <property type="entry name" value="TSP type-3 repeat"/>
    <property type="match status" value="3"/>
</dbReference>
<feature type="compositionally biased region" description="Low complexity" evidence="1">
    <location>
        <begin position="1031"/>
        <end position="1042"/>
    </location>
</feature>
<evidence type="ECO:0000256" key="2">
    <source>
        <dbReference type="SAM" id="Phobius"/>
    </source>
</evidence>
<sequence>MTPHYCLTERIKNQLSRQRYRLTVLLAGISMLVSILPAYAQSCYAPISGTAVQVGGVISATVCAGPLCLGTGTYNELQKITDNSLETFATINTTIAAQIAQGISVKRTSGTYTGSNVVGFILSRSALVDVSVLSSVTIRTYLNGNPVSAAQPISSLVSGSVLGSTEKMYATFTTNQEFDEVRLNTSLLSAEVFSNLRIFAAVAFPTTCSSPVSTTVCGDYISGLGTDATYYGSVTCVGCSLTDRANLVNGNNADYATLSVVAGAAPTASVGVIDTKKVYASGQRAGFVISKEAANALLSANALNTITIETYLFGTLQEAKSPGDPTNVLNLSLLGVNTTIPKQKLGFVTTLPFNEVRIKVNSLATVIGPIRLYGAFVEASSCTNCEKALDANSTGKYSGTIQQNTSCGILCTNSFTELYGILSLGSSLTNTDRVTNTTLGDYATYNTGISVGAGARITVKNDGTDFTAGKTFVGFHISTETGLVDLGLLNGITIRVYKDGNATPVETSTSANLLGAALLSGGSKQSVVGFTPSVAFDMVQIDIGSVVGLLGEYRIYDAFVIEDADGDGIPDCNDVCGTGTGNDLLDFDGDGIPDTCDPDDDNDGIPDTVENPTPGTPRDTDNDGSEDYHDLDSDNDTIPDSVEKGPDGNNPSNTDGTDVPDYRDPDSDNDGIPDSVEAGPNGDTPRNTDGDALPDYLDLDSDNDGILDTTEKGSDGNNPTNSDTNTGSNPDGRPDYIDLDADNDGINDVVEGNGTDADNNGIADGTPGATGIPASAGSGLTPPNTDGDAKPDFQDVDSDGDGIPDLYESGIPSPGTLDTNKDGIIDNASETDNDGVPTSVDGATGSYGDANSPTLPNTDGDANPNYRDLDSDNDGILDSVERGADGTNPTNSDTNSGGTSDGKPNYIDLDSDNDGINDVIEGGGTDADNNGIADGAPGSTGIPASAGNGLTPPDADNDGTPNYLDLDSDNDGIKDLYESGIANPATLDTNGDGIIDNADEPDNDGIPQSVDGATNAYGDANSPTLPDGDTDNNPDYTDPNVDLTPTNLMPNAGFTAVGQSRSLTITVRNIPANSVSNGTITVTVTKPTQYMTVAFSGSAGDEWTLTDSGSFFRLVSKPGVTIAGLAANAKSIGLTLTLTAGANSGASLINTRIQSGSGGEVNNENNTAVTAVNITF</sequence>
<comment type="caution">
    <text evidence="3">The sequence shown here is derived from an EMBL/GenBank/DDBJ whole genome shotgun (WGS) entry which is preliminary data.</text>
</comment>
<dbReference type="EMBL" id="VTWS01000002">
    <property type="protein sequence ID" value="KAA9355102.1"/>
    <property type="molecule type" value="Genomic_DNA"/>
</dbReference>
<feature type="region of interest" description="Disordered" evidence="1">
    <location>
        <begin position="588"/>
        <end position="971"/>
    </location>
</feature>
<evidence type="ECO:0000313" key="4">
    <source>
        <dbReference type="Proteomes" id="UP000326344"/>
    </source>
</evidence>
<feature type="compositionally biased region" description="Basic and acidic residues" evidence="1">
    <location>
        <begin position="618"/>
        <end position="632"/>
    </location>
</feature>
<dbReference type="PANTHER" id="PTHR10199">
    <property type="entry name" value="THROMBOSPONDIN"/>
    <property type="match status" value="1"/>
</dbReference>
<dbReference type="Proteomes" id="UP000326344">
    <property type="component" value="Unassembled WGS sequence"/>
</dbReference>
<keyword evidence="2" id="KW-1133">Transmembrane helix</keyword>